<feature type="transmembrane region" description="Helical" evidence="1">
    <location>
        <begin position="331"/>
        <end position="350"/>
    </location>
</feature>
<feature type="transmembrane region" description="Helical" evidence="1">
    <location>
        <begin position="362"/>
        <end position="379"/>
    </location>
</feature>
<feature type="transmembrane region" description="Helical" evidence="1">
    <location>
        <begin position="271"/>
        <end position="291"/>
    </location>
</feature>
<feature type="transmembrane region" description="Helical" evidence="1">
    <location>
        <begin position="113"/>
        <end position="129"/>
    </location>
</feature>
<dbReference type="PANTHER" id="PTHR38454:SF1">
    <property type="entry name" value="INTEGRAL MEMBRANE PROTEIN"/>
    <property type="match status" value="1"/>
</dbReference>
<keyword evidence="1" id="KW-0812">Transmembrane</keyword>
<evidence type="ECO:0000313" key="2">
    <source>
        <dbReference type="EMBL" id="BDR56418.1"/>
    </source>
</evidence>
<keyword evidence="1" id="KW-0472">Membrane</keyword>
<reference evidence="2 3" key="1">
    <citation type="journal article" date="2023" name="Microbiol. Spectr.">
        <title>Symbiosis of Carpenter Bees with Uncharacterized Lactic Acid Bacteria Showing NAD Auxotrophy.</title>
        <authorList>
            <person name="Kawasaki S."/>
            <person name="Ozawa K."/>
            <person name="Mori T."/>
            <person name="Yamamoto A."/>
            <person name="Ito M."/>
            <person name="Ohkuma M."/>
            <person name="Sakamoto M."/>
            <person name="Matsutani M."/>
        </authorList>
    </citation>
    <scope>NUCLEOTIDE SEQUENCE [LARGE SCALE GENOMIC DNA]</scope>
    <source>
        <strain evidence="2 3">KimC2</strain>
    </source>
</reference>
<feature type="transmembrane region" description="Helical" evidence="1">
    <location>
        <begin position="303"/>
        <end position="325"/>
    </location>
</feature>
<proteinExistence type="predicted"/>
<feature type="transmembrane region" description="Helical" evidence="1">
    <location>
        <begin position="385"/>
        <end position="409"/>
    </location>
</feature>
<feature type="transmembrane region" description="Helical" evidence="1">
    <location>
        <begin position="135"/>
        <end position="154"/>
    </location>
</feature>
<dbReference type="InterPro" id="IPR018580">
    <property type="entry name" value="Uncharacterised_YfhO"/>
</dbReference>
<feature type="transmembrane region" description="Helical" evidence="1">
    <location>
        <begin position="209"/>
        <end position="229"/>
    </location>
</feature>
<dbReference type="EMBL" id="AP026801">
    <property type="protein sequence ID" value="BDR56418.1"/>
    <property type="molecule type" value="Genomic_DNA"/>
</dbReference>
<dbReference type="PANTHER" id="PTHR38454">
    <property type="entry name" value="INTEGRAL MEMBRANE PROTEIN-RELATED"/>
    <property type="match status" value="1"/>
</dbReference>
<dbReference type="Proteomes" id="UP001321804">
    <property type="component" value="Chromosome"/>
</dbReference>
<evidence type="ECO:0000313" key="3">
    <source>
        <dbReference type="Proteomes" id="UP001321804"/>
    </source>
</evidence>
<sequence length="820" mass="94877">MIYFIAIGVHPFGNNTIMTVDLGQQYIDFFGLFHDTLLHHPSSFFYSFSKDIGGDMLGVWSYYLLSPLNLIFLFFSKENLDVAVLIITLLKYGLMSSSFYYFGSKTTKVSKKILIPVSISYSLSGFFIANQFNLMWLDAGYLLPLIALGIFKIFQKGKINLYVFTLAAILIINYYMGYMICIFAVLYFIYLSTINYHTFKELLNKTVKFFIGSLISGLLAAMILLPTFFQLTQSKGSYTIKQIHWKFEYSPLKMITKFNIGAYNFDAISSGYPNIFIPSLILAVAILYFFIKKIPLRCRFSALLITLFMIFSMCFEPLDLLWHGFQFPVWYPYRFSYIFIFWLLILGLNSFEYIKEIKINQLIIPSILFITITYASLFYRTKISYLNYIIISLTAIFFIISITLLGGIINQYPILKKITPFLIIFEVIVNAYVSLSRIGFISHSEYARYVKSSEHTLNKIKNKDHDFYRIGKSFERTNNDAMLLDFNGTDQFNSMLEPKTSNLYAQLGQPQSEGDVIYGNGNVFTDSFLGIKYFLNSNSHNKNVFKPIGTRSDIQNYGNFFNDHEISIKENPYVLTNGFLVSDKVLKTDLALINPIMNYNSIYNSFSSNKNYQDLFLPFYSYTEKLINLKEKRTNSFDTYTKINRLKPAKIIISLTPKTNDPYYVSLNGDLSDNKVKYSVNGKVIEQDQTIQNTIVQSIFQNQKNKVVNYELDINANKINLYDLSFYFMDTTKFLIQNNHLQNSQLKIINHTSNKIIGNIDVKQKKENTLFYSIPYAKGWNAFVDGKKVRINKAFKNFIAIKLSTGKHSIKIEYIPLFLA</sequence>
<feature type="transmembrane region" description="Helical" evidence="1">
    <location>
        <begin position="161"/>
        <end position="189"/>
    </location>
</feature>
<dbReference type="Pfam" id="PF09586">
    <property type="entry name" value="YfhO"/>
    <property type="match status" value="1"/>
</dbReference>
<accession>A0AAU9DRZ2</accession>
<dbReference type="KEGG" id="xak:KIMC2_09800"/>
<evidence type="ECO:0000256" key="1">
    <source>
        <dbReference type="SAM" id="Phobius"/>
    </source>
</evidence>
<feature type="transmembrane region" description="Helical" evidence="1">
    <location>
        <begin position="82"/>
        <end position="101"/>
    </location>
</feature>
<keyword evidence="1" id="KW-1133">Transmembrane helix</keyword>
<gene>
    <name evidence="2" type="ORF">KIMC2_09800</name>
</gene>
<name>A0AAU9DRZ2_9LACO</name>
<feature type="transmembrane region" description="Helical" evidence="1">
    <location>
        <begin position="57"/>
        <end position="76"/>
    </location>
</feature>
<organism evidence="2 3">
    <name type="scientific">Xylocopilactobacillus apis</name>
    <dbReference type="NCBI Taxonomy" id="2932183"/>
    <lineage>
        <taxon>Bacteria</taxon>
        <taxon>Bacillati</taxon>
        <taxon>Bacillota</taxon>
        <taxon>Bacilli</taxon>
        <taxon>Lactobacillales</taxon>
        <taxon>Lactobacillaceae</taxon>
        <taxon>Xylocopilactobacillus</taxon>
    </lineage>
</organism>
<dbReference type="AlphaFoldDB" id="A0AAU9DRZ2"/>
<protein>
    <submittedName>
        <fullName evidence="2">Membrane protein</fullName>
    </submittedName>
</protein>
<feature type="transmembrane region" description="Helical" evidence="1">
    <location>
        <begin position="421"/>
        <end position="440"/>
    </location>
</feature>
<keyword evidence="3" id="KW-1185">Reference proteome</keyword>